<name>A0A238KDI6_9RHOB</name>
<feature type="domain" description="Methyltransferase" evidence="1">
    <location>
        <begin position="39"/>
        <end position="128"/>
    </location>
</feature>
<dbReference type="AlphaFoldDB" id="A0A238KDI6"/>
<dbReference type="Proteomes" id="UP000220836">
    <property type="component" value="Unassembled WGS sequence"/>
</dbReference>
<dbReference type="InterPro" id="IPR050508">
    <property type="entry name" value="Methyltransf_Superfamily"/>
</dbReference>
<dbReference type="RefSeq" id="WP_170125853.1">
    <property type="nucleotide sequence ID" value="NZ_FXYH01000006.1"/>
</dbReference>
<dbReference type="EMBL" id="FXYH01000006">
    <property type="protein sequence ID" value="SMX40895.1"/>
    <property type="molecule type" value="Genomic_DNA"/>
</dbReference>
<dbReference type="Pfam" id="PF13649">
    <property type="entry name" value="Methyltransf_25"/>
    <property type="match status" value="1"/>
</dbReference>
<protein>
    <submittedName>
        <fullName evidence="2">Malonyl-[acyl-carrier protein] O-methyltransferase</fullName>
        <ecNumber evidence="2">2.1.1.197</ecNumber>
    </submittedName>
</protein>
<accession>A0A238KDI6</accession>
<organism evidence="2 3">
    <name type="scientific">Pelagimonas varians</name>
    <dbReference type="NCBI Taxonomy" id="696760"/>
    <lineage>
        <taxon>Bacteria</taxon>
        <taxon>Pseudomonadati</taxon>
        <taxon>Pseudomonadota</taxon>
        <taxon>Alphaproteobacteria</taxon>
        <taxon>Rhodobacterales</taxon>
        <taxon>Roseobacteraceae</taxon>
        <taxon>Pelagimonas</taxon>
    </lineage>
</organism>
<dbReference type="EC" id="2.1.1.197" evidence="2"/>
<keyword evidence="2" id="KW-0808">Transferase</keyword>
<reference evidence="2 3" key="1">
    <citation type="submission" date="2017-05" db="EMBL/GenBank/DDBJ databases">
        <authorList>
            <person name="Song R."/>
            <person name="Chenine A.L."/>
            <person name="Ruprecht R.M."/>
        </authorList>
    </citation>
    <scope>NUCLEOTIDE SEQUENCE [LARGE SCALE GENOMIC DNA]</scope>
    <source>
        <strain evidence="2 3">CECT 8663</strain>
    </source>
</reference>
<dbReference type="GO" id="GO:0102130">
    <property type="term" value="F:malonyl-CoA methyltransferase activity"/>
    <property type="evidence" value="ECO:0007669"/>
    <property type="project" value="UniProtKB-EC"/>
</dbReference>
<sequence>MAASPFFTLHRDLPREGPGNRAELDAALAQVTLPDAPRILDAGCGPGADIEGLLDHAPDAQLTAIDGQEHFIAQVRARWGDDPRVTALFGNMLDAEGPFDLIWSAGALYFLGIETALAEMHKRLAPGGALIFSELVFLTQDPDPELHKQCLIDYAAIAHVCELEDKVRAAGYRLVSCSAVSDAAWEAYYTPMDARVKLLRLDAGAELTKVLDEAEAESALWRKYKRQFGYAQIVAVRET</sequence>
<dbReference type="SUPFAM" id="SSF53335">
    <property type="entry name" value="S-adenosyl-L-methionine-dependent methyltransferases"/>
    <property type="match status" value="1"/>
</dbReference>
<dbReference type="PANTHER" id="PTHR42912:SF93">
    <property type="entry name" value="N6-ADENOSINE-METHYLTRANSFERASE TMT1A"/>
    <property type="match status" value="1"/>
</dbReference>
<dbReference type="GO" id="GO:0032259">
    <property type="term" value="P:methylation"/>
    <property type="evidence" value="ECO:0007669"/>
    <property type="project" value="UniProtKB-KW"/>
</dbReference>
<keyword evidence="3" id="KW-1185">Reference proteome</keyword>
<dbReference type="InterPro" id="IPR041698">
    <property type="entry name" value="Methyltransf_25"/>
</dbReference>
<keyword evidence="2" id="KW-0489">Methyltransferase</keyword>
<dbReference type="CDD" id="cd02440">
    <property type="entry name" value="AdoMet_MTases"/>
    <property type="match status" value="1"/>
</dbReference>
<dbReference type="InterPro" id="IPR029063">
    <property type="entry name" value="SAM-dependent_MTases_sf"/>
</dbReference>
<gene>
    <name evidence="2" type="primary">bioC</name>
    <name evidence="2" type="ORF">PEV8663_02151</name>
</gene>
<dbReference type="Gene3D" id="3.40.50.150">
    <property type="entry name" value="Vaccinia Virus protein VP39"/>
    <property type="match status" value="1"/>
</dbReference>
<evidence type="ECO:0000313" key="2">
    <source>
        <dbReference type="EMBL" id="SMX40895.1"/>
    </source>
</evidence>
<dbReference type="PANTHER" id="PTHR42912">
    <property type="entry name" value="METHYLTRANSFERASE"/>
    <property type="match status" value="1"/>
</dbReference>
<evidence type="ECO:0000313" key="3">
    <source>
        <dbReference type="Proteomes" id="UP000220836"/>
    </source>
</evidence>
<proteinExistence type="predicted"/>
<evidence type="ECO:0000259" key="1">
    <source>
        <dbReference type="Pfam" id="PF13649"/>
    </source>
</evidence>